<feature type="region of interest" description="Disordered" evidence="1">
    <location>
        <begin position="89"/>
        <end position="119"/>
    </location>
</feature>
<proteinExistence type="predicted"/>
<comment type="caution">
    <text evidence="2">The sequence shown here is derived from an EMBL/GenBank/DDBJ whole genome shotgun (WGS) entry which is preliminary data.</text>
</comment>
<sequence length="119" mass="12778">MFNPFTSEDIVELSPENGLVIRCTCTKLISLSGYAESVPSPRACYAALCKCGRAYRTEVLMYKPDILGQMRRIREDYVLGRDITALAKGSKHANNGDGSEDDGDGDTPKVGGTAEDGGV</sequence>
<dbReference type="AlphaFoldDB" id="A0A0F9X5T9"/>
<evidence type="ECO:0000256" key="1">
    <source>
        <dbReference type="SAM" id="MobiDB-lite"/>
    </source>
</evidence>
<evidence type="ECO:0000313" key="2">
    <source>
        <dbReference type="EMBL" id="KKN86933.1"/>
    </source>
</evidence>
<gene>
    <name evidence="2" type="ORF">LCGC14_0264960</name>
</gene>
<protein>
    <submittedName>
        <fullName evidence="2">Uncharacterized protein</fullName>
    </submittedName>
</protein>
<reference evidence="2" key="1">
    <citation type="journal article" date="2015" name="Nature">
        <title>Complex archaea that bridge the gap between prokaryotes and eukaryotes.</title>
        <authorList>
            <person name="Spang A."/>
            <person name="Saw J.H."/>
            <person name="Jorgensen S.L."/>
            <person name="Zaremba-Niedzwiedzka K."/>
            <person name="Martijn J."/>
            <person name="Lind A.E."/>
            <person name="van Eijk R."/>
            <person name="Schleper C."/>
            <person name="Guy L."/>
            <person name="Ettema T.J."/>
        </authorList>
    </citation>
    <scope>NUCLEOTIDE SEQUENCE</scope>
</reference>
<organism evidence="2">
    <name type="scientific">marine sediment metagenome</name>
    <dbReference type="NCBI Taxonomy" id="412755"/>
    <lineage>
        <taxon>unclassified sequences</taxon>
        <taxon>metagenomes</taxon>
        <taxon>ecological metagenomes</taxon>
    </lineage>
</organism>
<dbReference type="EMBL" id="LAZR01000143">
    <property type="protein sequence ID" value="KKN86933.1"/>
    <property type="molecule type" value="Genomic_DNA"/>
</dbReference>
<name>A0A0F9X5T9_9ZZZZ</name>
<accession>A0A0F9X5T9</accession>